<dbReference type="GO" id="GO:0000139">
    <property type="term" value="C:Golgi membrane"/>
    <property type="evidence" value="ECO:0007669"/>
    <property type="project" value="UniProtKB-SubCell"/>
</dbReference>
<evidence type="ECO:0000313" key="10">
    <source>
        <dbReference type="Proteomes" id="UP000734854"/>
    </source>
</evidence>
<evidence type="ECO:0000256" key="1">
    <source>
        <dbReference type="ARBA" id="ARBA00004409"/>
    </source>
</evidence>
<name>A0A8J5FUA6_ZINOF</name>
<dbReference type="AlphaFoldDB" id="A0A8J5FUA6"/>
<accession>A0A8J5FUA6</accession>
<dbReference type="GO" id="GO:0005797">
    <property type="term" value="C:Golgi medial cisterna"/>
    <property type="evidence" value="ECO:0007669"/>
    <property type="project" value="TreeGrafter"/>
</dbReference>
<keyword evidence="5" id="KW-0653">Protein transport</keyword>
<dbReference type="GO" id="GO:0005484">
    <property type="term" value="F:SNAP receptor activity"/>
    <property type="evidence" value="ECO:0007669"/>
    <property type="project" value="TreeGrafter"/>
</dbReference>
<keyword evidence="10" id="KW-1185">Reference proteome</keyword>
<dbReference type="GO" id="GO:0006906">
    <property type="term" value="P:vesicle fusion"/>
    <property type="evidence" value="ECO:0007669"/>
    <property type="project" value="TreeGrafter"/>
</dbReference>
<dbReference type="GO" id="GO:0005801">
    <property type="term" value="C:cis-Golgi network"/>
    <property type="evidence" value="ECO:0007669"/>
    <property type="project" value="InterPro"/>
</dbReference>
<sequence length="298" mass="32732">MSSTDAHESTGWEELRKEARKIEGDLDVKLSSYAKLASIFTHSSGTLSALPFSSPHFSILGIGGMSRQPITEGKNRLWSYAFCNGDNGSPTIGSNRSWKSMEMEIGSLLEKLLDVNDAMSRCAASTAATTSINQKLARHRDILHEFTQEFRRTKGNLNSMREHAELLNSVRDDITESKGSGGMSPRVSLLRERAAIHGNISDIEELISQAQATRSVLGSQGALYFDVQGKVKQLGDKFPVIRGVLVIIGKLVLHPMGYQKYAFDESSTLHPFLRYHVNNSPEELSSSPLLAPPPSISI</sequence>
<organism evidence="9 10">
    <name type="scientific">Zingiber officinale</name>
    <name type="common">Ginger</name>
    <name type="synonym">Amomum zingiber</name>
    <dbReference type="NCBI Taxonomy" id="94328"/>
    <lineage>
        <taxon>Eukaryota</taxon>
        <taxon>Viridiplantae</taxon>
        <taxon>Streptophyta</taxon>
        <taxon>Embryophyta</taxon>
        <taxon>Tracheophyta</taxon>
        <taxon>Spermatophyta</taxon>
        <taxon>Magnoliopsida</taxon>
        <taxon>Liliopsida</taxon>
        <taxon>Zingiberales</taxon>
        <taxon>Zingiberaceae</taxon>
        <taxon>Zingiber</taxon>
    </lineage>
</organism>
<evidence type="ECO:0000256" key="7">
    <source>
        <dbReference type="ARBA" id="ARBA00023034"/>
    </source>
</evidence>
<dbReference type="PANTHER" id="PTHR21094:SF2">
    <property type="entry name" value="GOLGI SNAP RECEPTOR COMPLEX MEMBER 1"/>
    <property type="match status" value="1"/>
</dbReference>
<evidence type="ECO:0000256" key="2">
    <source>
        <dbReference type="ARBA" id="ARBA00008473"/>
    </source>
</evidence>
<gene>
    <name evidence="9" type="ORF">ZIOFF_042911</name>
</gene>
<evidence type="ECO:0000256" key="6">
    <source>
        <dbReference type="ARBA" id="ARBA00022989"/>
    </source>
</evidence>
<evidence type="ECO:0000256" key="8">
    <source>
        <dbReference type="ARBA" id="ARBA00023136"/>
    </source>
</evidence>
<dbReference type="PANTHER" id="PTHR21094">
    <property type="entry name" value="GOS-28 SNARE- RELATED"/>
    <property type="match status" value="1"/>
</dbReference>
<dbReference type="InterPro" id="IPR023601">
    <property type="entry name" value="Golgi_SNAP_su1"/>
</dbReference>
<comment type="subcellular location">
    <subcellularLocation>
        <location evidence="1">Golgi apparatus membrane</location>
        <topology evidence="1">Single-pass type IV membrane protein</topology>
    </subcellularLocation>
</comment>
<keyword evidence="8" id="KW-0472">Membrane</keyword>
<dbReference type="GO" id="GO:0031201">
    <property type="term" value="C:SNARE complex"/>
    <property type="evidence" value="ECO:0007669"/>
    <property type="project" value="TreeGrafter"/>
</dbReference>
<keyword evidence="3" id="KW-0813">Transport</keyword>
<dbReference type="Proteomes" id="UP000734854">
    <property type="component" value="Unassembled WGS sequence"/>
</dbReference>
<keyword evidence="7" id="KW-0333">Golgi apparatus</keyword>
<evidence type="ECO:0000313" key="9">
    <source>
        <dbReference type="EMBL" id="KAG6495120.1"/>
    </source>
</evidence>
<dbReference type="Pfam" id="PF12352">
    <property type="entry name" value="V-SNARE_C"/>
    <property type="match status" value="1"/>
</dbReference>
<evidence type="ECO:0008006" key="11">
    <source>
        <dbReference type="Google" id="ProtNLM"/>
    </source>
</evidence>
<proteinExistence type="inferred from homology"/>
<dbReference type="GO" id="GO:0048219">
    <property type="term" value="P:inter-Golgi cisterna vesicle-mediated transport"/>
    <property type="evidence" value="ECO:0007669"/>
    <property type="project" value="TreeGrafter"/>
</dbReference>
<protein>
    <recommendedName>
        <fullName evidence="11">Golgi SNAP receptor complex member 1</fullName>
    </recommendedName>
</protein>
<dbReference type="GO" id="GO:0015031">
    <property type="term" value="P:protein transport"/>
    <property type="evidence" value="ECO:0007669"/>
    <property type="project" value="UniProtKB-KW"/>
</dbReference>
<comment type="similarity">
    <text evidence="2">Belongs to the GOSR1 family.</text>
</comment>
<keyword evidence="6" id="KW-1133">Transmembrane helix</keyword>
<comment type="caution">
    <text evidence="9">The sequence shown here is derived from an EMBL/GenBank/DDBJ whole genome shotgun (WGS) entry which is preliminary data.</text>
</comment>
<dbReference type="GO" id="GO:0006888">
    <property type="term" value="P:endoplasmic reticulum to Golgi vesicle-mediated transport"/>
    <property type="evidence" value="ECO:0007669"/>
    <property type="project" value="InterPro"/>
</dbReference>
<dbReference type="EMBL" id="JACMSC010000012">
    <property type="protein sequence ID" value="KAG6495120.1"/>
    <property type="molecule type" value="Genomic_DNA"/>
</dbReference>
<evidence type="ECO:0000256" key="3">
    <source>
        <dbReference type="ARBA" id="ARBA00022448"/>
    </source>
</evidence>
<evidence type="ECO:0000256" key="4">
    <source>
        <dbReference type="ARBA" id="ARBA00022692"/>
    </source>
</evidence>
<evidence type="ECO:0000256" key="5">
    <source>
        <dbReference type="ARBA" id="ARBA00022927"/>
    </source>
</evidence>
<reference evidence="9 10" key="1">
    <citation type="submission" date="2020-08" db="EMBL/GenBank/DDBJ databases">
        <title>Plant Genome Project.</title>
        <authorList>
            <person name="Zhang R.-G."/>
        </authorList>
    </citation>
    <scope>NUCLEOTIDE SEQUENCE [LARGE SCALE GENOMIC DNA]</scope>
    <source>
        <tissue evidence="9">Rhizome</tissue>
    </source>
</reference>
<keyword evidence="4" id="KW-0812">Transmembrane</keyword>